<evidence type="ECO:0000256" key="13">
    <source>
        <dbReference type="RuleBase" id="RU363047"/>
    </source>
</evidence>
<accession>A0A8D2L439</accession>
<dbReference type="PROSITE" id="PS00237">
    <property type="entry name" value="G_PROTEIN_RECEP_F1_1"/>
    <property type="match status" value="1"/>
</dbReference>
<evidence type="ECO:0000256" key="6">
    <source>
        <dbReference type="ARBA" id="ARBA00022725"/>
    </source>
</evidence>
<keyword evidence="3 13" id="KW-1003">Cell membrane</keyword>
<protein>
    <recommendedName>
        <fullName evidence="13">Olfactory receptor</fullName>
    </recommendedName>
</protein>
<dbReference type="PRINTS" id="PR00245">
    <property type="entry name" value="OLFACTORYR"/>
</dbReference>
<feature type="transmembrane region" description="Helical" evidence="13">
    <location>
        <begin position="138"/>
        <end position="156"/>
    </location>
</feature>
<evidence type="ECO:0000313" key="16">
    <source>
        <dbReference type="Proteomes" id="UP000694545"/>
    </source>
</evidence>
<feature type="transmembrane region" description="Helical" evidence="13">
    <location>
        <begin position="235"/>
        <end position="258"/>
    </location>
</feature>
<feature type="transmembrane region" description="Helical" evidence="13">
    <location>
        <begin position="58"/>
        <end position="76"/>
    </location>
</feature>
<dbReference type="FunFam" id="1.20.1070.10:FF:000037">
    <property type="entry name" value="Olfactory receptor"/>
    <property type="match status" value="1"/>
</dbReference>
<evidence type="ECO:0000256" key="1">
    <source>
        <dbReference type="ARBA" id="ARBA00002936"/>
    </source>
</evidence>
<evidence type="ECO:0000313" key="15">
    <source>
        <dbReference type="Ensembl" id="ENSVKKP00000016339.1"/>
    </source>
</evidence>
<evidence type="ECO:0000256" key="7">
    <source>
        <dbReference type="ARBA" id="ARBA00022989"/>
    </source>
</evidence>
<dbReference type="AlphaFoldDB" id="A0A8D2L439"/>
<dbReference type="Gene3D" id="1.20.1070.10">
    <property type="entry name" value="Rhodopsin 7-helix transmembrane proteins"/>
    <property type="match status" value="1"/>
</dbReference>
<gene>
    <name evidence="15" type="primary">LOC123020160</name>
</gene>
<feature type="transmembrane region" description="Helical" evidence="13">
    <location>
        <begin position="198"/>
        <end position="223"/>
    </location>
</feature>
<organism evidence="15 16">
    <name type="scientific">Varanus komodoensis</name>
    <name type="common">Komodo dragon</name>
    <dbReference type="NCBI Taxonomy" id="61221"/>
    <lineage>
        <taxon>Eukaryota</taxon>
        <taxon>Metazoa</taxon>
        <taxon>Chordata</taxon>
        <taxon>Craniata</taxon>
        <taxon>Vertebrata</taxon>
        <taxon>Euteleostomi</taxon>
        <taxon>Lepidosauria</taxon>
        <taxon>Squamata</taxon>
        <taxon>Bifurcata</taxon>
        <taxon>Unidentata</taxon>
        <taxon>Episquamata</taxon>
        <taxon>Toxicofera</taxon>
        <taxon>Anguimorpha</taxon>
        <taxon>Paleoanguimorpha</taxon>
        <taxon>Varanoidea</taxon>
        <taxon>Varanidae</taxon>
        <taxon>Varanus</taxon>
    </lineage>
</organism>
<evidence type="ECO:0000256" key="3">
    <source>
        <dbReference type="ARBA" id="ARBA00022475"/>
    </source>
</evidence>
<comment type="function">
    <text evidence="1">Odorant receptor.</text>
</comment>
<comment type="similarity">
    <text evidence="12">Belongs to the G-protein coupled receptor 1 family.</text>
</comment>
<reference evidence="15" key="2">
    <citation type="submission" date="2025-09" db="UniProtKB">
        <authorList>
            <consortium name="Ensembl"/>
        </authorList>
    </citation>
    <scope>IDENTIFICATION</scope>
</reference>
<feature type="transmembrane region" description="Helical" evidence="13">
    <location>
        <begin position="270"/>
        <end position="290"/>
    </location>
</feature>
<dbReference type="GO" id="GO:0004930">
    <property type="term" value="F:G protein-coupled receptor activity"/>
    <property type="evidence" value="ECO:0007669"/>
    <property type="project" value="UniProtKB-KW"/>
</dbReference>
<dbReference type="Ensembl" id="ENSVKKT00000016736.1">
    <property type="protein sequence ID" value="ENSVKKP00000016339.1"/>
    <property type="gene ID" value="ENSVKKG00000011144.1"/>
</dbReference>
<dbReference type="Pfam" id="PF13853">
    <property type="entry name" value="7tm_4"/>
    <property type="match status" value="1"/>
</dbReference>
<dbReference type="PANTHER" id="PTHR26452">
    <property type="entry name" value="OLFACTORY RECEPTOR"/>
    <property type="match status" value="1"/>
</dbReference>
<dbReference type="Proteomes" id="UP000694545">
    <property type="component" value="Unplaced"/>
</dbReference>
<dbReference type="GO" id="GO:0005886">
    <property type="term" value="C:plasma membrane"/>
    <property type="evidence" value="ECO:0007669"/>
    <property type="project" value="UniProtKB-SubCell"/>
</dbReference>
<dbReference type="PRINTS" id="PR00237">
    <property type="entry name" value="GPCRRHODOPSN"/>
</dbReference>
<dbReference type="InterPro" id="IPR000725">
    <property type="entry name" value="Olfact_rcpt"/>
</dbReference>
<keyword evidence="10 12" id="KW-0675">Receptor</keyword>
<keyword evidence="9 13" id="KW-0472">Membrane</keyword>
<dbReference type="SUPFAM" id="SSF81321">
    <property type="entry name" value="Family A G protein-coupled receptor-like"/>
    <property type="match status" value="1"/>
</dbReference>
<feature type="domain" description="G-protein coupled receptors family 1 profile" evidence="14">
    <location>
        <begin position="39"/>
        <end position="288"/>
    </location>
</feature>
<comment type="subcellular location">
    <subcellularLocation>
        <location evidence="2 13">Cell membrane</location>
        <topology evidence="2 13">Multi-pass membrane protein</topology>
    </subcellularLocation>
</comment>
<dbReference type="OMA" id="QLIMNWN"/>
<dbReference type="InterPro" id="IPR050516">
    <property type="entry name" value="Olfactory_GPCR"/>
</dbReference>
<dbReference type="PROSITE" id="PS50262">
    <property type="entry name" value="G_PROTEIN_RECEP_F1_2"/>
    <property type="match status" value="1"/>
</dbReference>
<feature type="transmembrane region" description="Helical" evidence="13">
    <location>
        <begin position="96"/>
        <end position="118"/>
    </location>
</feature>
<keyword evidence="5 12" id="KW-0812">Transmembrane</keyword>
<dbReference type="InterPro" id="IPR017452">
    <property type="entry name" value="GPCR_Rhodpsn_7TM"/>
</dbReference>
<reference evidence="15" key="1">
    <citation type="submission" date="2025-08" db="UniProtKB">
        <authorList>
            <consortium name="Ensembl"/>
        </authorList>
    </citation>
    <scope>IDENTIFICATION</scope>
</reference>
<proteinExistence type="inferred from homology"/>
<sequence>MINETAVTDFFLWGFSRIQELRILLIVMFFSIYLAALTGNVLLILIVAQNPHLHNPMYFFLVNLSFIDACYISTTVPKSMVNSLSNSHLISFSGCIFQVFLVVVLAGAELSFLTVMAYDRYVAICQPLQYRTIMNWKVCFLITVAAWVSNITNAVIQSTITLNLDFCQSNIIEQFFCDVPQLLSISCTDTRVYESLNFVTGLGVGSFCFLFMLISYGYILSAVFKIHSIQGRHKAFSTCTPHLTLFCVFTFTTMFSYMRPKALSSLPVDLLAAILYTVLPPLMNPIIYGLRNREIKKGLSVSNIVSEQCAELLILILPAYDYFHI</sequence>
<keyword evidence="7 13" id="KW-1133">Transmembrane helix</keyword>
<keyword evidence="11 12" id="KW-0807">Transducer</keyword>
<evidence type="ECO:0000259" key="14">
    <source>
        <dbReference type="PROSITE" id="PS50262"/>
    </source>
</evidence>
<evidence type="ECO:0000256" key="12">
    <source>
        <dbReference type="RuleBase" id="RU000688"/>
    </source>
</evidence>
<feature type="transmembrane region" description="Helical" evidence="13">
    <location>
        <begin position="23"/>
        <end position="46"/>
    </location>
</feature>
<dbReference type="GO" id="GO:0004984">
    <property type="term" value="F:olfactory receptor activity"/>
    <property type="evidence" value="ECO:0007669"/>
    <property type="project" value="InterPro"/>
</dbReference>
<evidence type="ECO:0000256" key="5">
    <source>
        <dbReference type="ARBA" id="ARBA00022692"/>
    </source>
</evidence>
<keyword evidence="6 13" id="KW-0552">Olfaction</keyword>
<evidence type="ECO:0000256" key="4">
    <source>
        <dbReference type="ARBA" id="ARBA00022606"/>
    </source>
</evidence>
<dbReference type="CDD" id="cd15227">
    <property type="entry name" value="7tmA_OR14-like"/>
    <property type="match status" value="1"/>
</dbReference>
<keyword evidence="16" id="KW-1185">Reference proteome</keyword>
<keyword evidence="4 13" id="KW-0716">Sensory transduction</keyword>
<evidence type="ECO:0000256" key="9">
    <source>
        <dbReference type="ARBA" id="ARBA00023136"/>
    </source>
</evidence>
<name>A0A8D2L439_VARKO</name>
<evidence type="ECO:0000256" key="8">
    <source>
        <dbReference type="ARBA" id="ARBA00023040"/>
    </source>
</evidence>
<evidence type="ECO:0000256" key="11">
    <source>
        <dbReference type="ARBA" id="ARBA00023224"/>
    </source>
</evidence>
<dbReference type="InterPro" id="IPR000276">
    <property type="entry name" value="GPCR_Rhodpsn"/>
</dbReference>
<keyword evidence="8 12" id="KW-0297">G-protein coupled receptor</keyword>
<evidence type="ECO:0000256" key="10">
    <source>
        <dbReference type="ARBA" id="ARBA00023170"/>
    </source>
</evidence>
<evidence type="ECO:0000256" key="2">
    <source>
        <dbReference type="ARBA" id="ARBA00004651"/>
    </source>
</evidence>